<evidence type="ECO:0000313" key="2">
    <source>
        <dbReference type="Proteomes" id="UP000184536"/>
    </source>
</evidence>
<dbReference type="EMBL" id="FQZV01000041">
    <property type="protein sequence ID" value="SHJ77631.1"/>
    <property type="molecule type" value="Genomic_DNA"/>
</dbReference>
<dbReference type="RefSeq" id="WP_190014539.1">
    <property type="nucleotide sequence ID" value="NZ_FQZV01000041.1"/>
</dbReference>
<name>A0A1M6M2E8_9FIRM</name>
<evidence type="ECO:0000313" key="1">
    <source>
        <dbReference type="EMBL" id="SHJ77631.1"/>
    </source>
</evidence>
<protein>
    <submittedName>
        <fullName evidence="1">Uncharacterized protein</fullName>
    </submittedName>
</protein>
<organism evidence="1 2">
    <name type="scientific">Geosporobacter subterraneus DSM 17957</name>
    <dbReference type="NCBI Taxonomy" id="1121919"/>
    <lineage>
        <taxon>Bacteria</taxon>
        <taxon>Bacillati</taxon>
        <taxon>Bacillota</taxon>
        <taxon>Clostridia</taxon>
        <taxon>Peptostreptococcales</taxon>
        <taxon>Thermotaleaceae</taxon>
        <taxon>Geosporobacter</taxon>
    </lineage>
</organism>
<accession>A0A1M6M2E8</accession>
<reference evidence="2" key="1">
    <citation type="submission" date="2016-11" db="EMBL/GenBank/DDBJ databases">
        <authorList>
            <person name="Varghese N."/>
            <person name="Submissions S."/>
        </authorList>
    </citation>
    <scope>NUCLEOTIDE SEQUENCE [LARGE SCALE GENOMIC DNA]</scope>
    <source>
        <strain evidence="2">DSM 17957</strain>
    </source>
</reference>
<dbReference type="STRING" id="1121919.SAMN02745975_02836"/>
<proteinExistence type="predicted"/>
<keyword evidence="2" id="KW-1185">Reference proteome</keyword>
<gene>
    <name evidence="1" type="ORF">SAMN02745975_02836</name>
</gene>
<dbReference type="AlphaFoldDB" id="A0A1M6M2E8"/>
<dbReference type="Proteomes" id="UP000184536">
    <property type="component" value="Unassembled WGS sequence"/>
</dbReference>
<sequence>MGQAQTIYIPNYQLDRLAKPLIVAVAEYFSDPEVNKRFEEWKREREKEGVE</sequence>